<dbReference type="PROSITE" id="PS50943">
    <property type="entry name" value="HTH_CROC1"/>
    <property type="match status" value="1"/>
</dbReference>
<feature type="domain" description="Integrase catalytic" evidence="2">
    <location>
        <begin position="128"/>
        <end position="323"/>
    </location>
</feature>
<dbReference type="AlphaFoldDB" id="A0A8J6NHV2"/>
<comment type="caution">
    <text evidence="3">The sequence shown here is derived from an EMBL/GenBank/DDBJ whole genome shotgun (WGS) entry which is preliminary data.</text>
</comment>
<name>A0A8J6NHV2_9BACT</name>
<accession>A0A8J6NHV2</accession>
<organism evidence="3 4">
    <name type="scientific">Candidatus Desulfobia pelagia</name>
    <dbReference type="NCBI Taxonomy" id="2841692"/>
    <lineage>
        <taxon>Bacteria</taxon>
        <taxon>Pseudomonadati</taxon>
        <taxon>Thermodesulfobacteriota</taxon>
        <taxon>Desulfobulbia</taxon>
        <taxon>Desulfobulbales</taxon>
        <taxon>Desulfobulbaceae</taxon>
        <taxon>Candidatus Desulfobia</taxon>
    </lineage>
</organism>
<dbReference type="Proteomes" id="UP000614424">
    <property type="component" value="Unassembled WGS sequence"/>
</dbReference>
<dbReference type="InterPro" id="IPR012337">
    <property type="entry name" value="RNaseH-like_sf"/>
</dbReference>
<dbReference type="GO" id="GO:0015074">
    <property type="term" value="P:DNA integration"/>
    <property type="evidence" value="ECO:0007669"/>
    <property type="project" value="InterPro"/>
</dbReference>
<gene>
    <name evidence="3" type="ORF">H8E41_13020</name>
</gene>
<dbReference type="CDD" id="cd00093">
    <property type="entry name" value="HTH_XRE"/>
    <property type="match status" value="1"/>
</dbReference>
<dbReference type="PANTHER" id="PTHR35004">
    <property type="entry name" value="TRANSPOSASE RV3428C-RELATED"/>
    <property type="match status" value="1"/>
</dbReference>
<evidence type="ECO:0000313" key="4">
    <source>
        <dbReference type="Proteomes" id="UP000614424"/>
    </source>
</evidence>
<dbReference type="NCBIfam" id="NF033546">
    <property type="entry name" value="transpos_IS21"/>
    <property type="match status" value="1"/>
</dbReference>
<dbReference type="InterPro" id="IPR054353">
    <property type="entry name" value="IstA-like_C"/>
</dbReference>
<proteinExistence type="predicted"/>
<dbReference type="SUPFAM" id="SSF53098">
    <property type="entry name" value="Ribonuclease H-like"/>
    <property type="match status" value="1"/>
</dbReference>
<evidence type="ECO:0000313" key="3">
    <source>
        <dbReference type="EMBL" id="MBC8318819.1"/>
    </source>
</evidence>
<dbReference type="InterPro" id="IPR001584">
    <property type="entry name" value="Integrase_cat-core"/>
</dbReference>
<dbReference type="Pfam" id="PF22483">
    <property type="entry name" value="Mu-transpos_C_2"/>
    <property type="match status" value="1"/>
</dbReference>
<dbReference type="EMBL" id="JACNJZ010000189">
    <property type="protein sequence ID" value="MBC8318819.1"/>
    <property type="molecule type" value="Genomic_DNA"/>
</dbReference>
<evidence type="ECO:0000259" key="2">
    <source>
        <dbReference type="PROSITE" id="PS50994"/>
    </source>
</evidence>
<dbReference type="PANTHER" id="PTHR35004:SF8">
    <property type="entry name" value="TRANSPOSASE RV3428C-RELATED"/>
    <property type="match status" value="1"/>
</dbReference>
<protein>
    <submittedName>
        <fullName evidence="3">IS21 family transposase</fullName>
    </submittedName>
</protein>
<dbReference type="Gene3D" id="1.10.10.60">
    <property type="entry name" value="Homeodomain-like"/>
    <property type="match status" value="1"/>
</dbReference>
<feature type="domain" description="HTH cro/C1-type" evidence="1">
    <location>
        <begin position="11"/>
        <end position="34"/>
    </location>
</feature>
<reference evidence="3 4" key="1">
    <citation type="submission" date="2020-08" db="EMBL/GenBank/DDBJ databases">
        <title>Bridging the membrane lipid divide: bacteria of the FCB group superphylum have the potential to synthesize archaeal ether lipids.</title>
        <authorList>
            <person name="Villanueva L."/>
            <person name="Von Meijenfeldt F.A.B."/>
            <person name="Westbye A.B."/>
            <person name="Yadav S."/>
            <person name="Hopmans E.C."/>
            <person name="Dutilh B.E."/>
            <person name="Sinninghe Damste J.S."/>
        </authorList>
    </citation>
    <scope>NUCLEOTIDE SEQUENCE [LARGE SCALE GENOMIC DNA]</scope>
    <source>
        <strain evidence="3">NIOZ-UU47</strain>
    </source>
</reference>
<dbReference type="InterPro" id="IPR001387">
    <property type="entry name" value="Cro/C1-type_HTH"/>
</dbReference>
<sequence length="514" mass="60629">MNKIREIIRLKEHGLTQRQIARALHVSRPVVAQYLTDLKGSGLTYSSIQSMSDDDLLAVFAKKKGKSKRHRTLDEQFEYMARELKKKGVTLYLLWEEYRRQHPDGYGYSQFCYHFQVWRNLSSLTMHIEHKAGDKMFVDFTGKKMKFFDREAKEFQETEVFVAILGASQLTYVEAVLSQQKEDWLKVNDNALWYLDGVPAAIVPDCLKSGVTKADKYEPDTHPDYADFASYYGTAILPARPNSPKDKALVENAVGIVYKRIYAPLRDRTFYSLDELNEAIWEKLEEHNNKHFQISTTSRRQLFEEIELPALKPLPSQRYEIKRFLKLKVQFNYHVEIREDRHYYSVPWKYLRKHVKVIYTATVVEVYYNNIRIAFHKRDRNRNNRYTTVHEHMPPNHRLYAEWSPQRLINWGGAIGPNTKQMVEEVLQSRKHPEQAFKVCLGLLNLSKRYGDGRLDRACERALQFRSYSYKFVKNVLEKGLDRIQAEEPLQQTLPVHENIRGKHYYESEATNNE</sequence>
<evidence type="ECO:0000259" key="1">
    <source>
        <dbReference type="PROSITE" id="PS50943"/>
    </source>
</evidence>
<dbReference type="PROSITE" id="PS50994">
    <property type="entry name" value="INTEGRASE"/>
    <property type="match status" value="1"/>
</dbReference>